<feature type="domain" description="Glyoxalase/fosfomycin resistance/dioxygenase" evidence="1">
    <location>
        <begin position="6"/>
        <end position="132"/>
    </location>
</feature>
<dbReference type="Pfam" id="PF00903">
    <property type="entry name" value="Glyoxalase"/>
    <property type="match status" value="1"/>
</dbReference>
<proteinExistence type="predicted"/>
<dbReference type="PANTHER" id="PTHR33990">
    <property type="entry name" value="PROTEIN YJDN-RELATED"/>
    <property type="match status" value="1"/>
</dbReference>
<accession>A0ABW7FFG7</accession>
<gene>
    <name evidence="2" type="ORF">ACG0Z3_07190</name>
</gene>
<organism evidence="2 3">
    <name type="scientific">Pelomonas margarita</name>
    <dbReference type="NCBI Taxonomy" id="3299031"/>
    <lineage>
        <taxon>Bacteria</taxon>
        <taxon>Pseudomonadati</taxon>
        <taxon>Pseudomonadota</taxon>
        <taxon>Betaproteobacteria</taxon>
        <taxon>Burkholderiales</taxon>
        <taxon>Sphaerotilaceae</taxon>
        <taxon>Roseateles</taxon>
    </lineage>
</organism>
<dbReference type="EMBL" id="JBIGHW010000003">
    <property type="protein sequence ID" value="MFG6440466.1"/>
    <property type="molecule type" value="Genomic_DNA"/>
</dbReference>
<keyword evidence="3" id="KW-1185">Reference proteome</keyword>
<evidence type="ECO:0000313" key="2">
    <source>
        <dbReference type="EMBL" id="MFG6440466.1"/>
    </source>
</evidence>
<name>A0ABW7FFG7_9BURK</name>
<dbReference type="Proteomes" id="UP001606301">
    <property type="component" value="Unassembled WGS sequence"/>
</dbReference>
<sequence length="140" mass="14859">MKVEPYLFFDGQCEAAIAFYQQALGATVEFMMRYGDSPEPPPEGTLPPGSAHKIMHASLCIGEARVMVSDDVYSGEGGFKGFSLSLDFADEAAARAVFAALSEGGQVSMPLGKTFWSPLFGMVSDRFGVGWMVSLADGAA</sequence>
<dbReference type="Gene3D" id="3.10.180.10">
    <property type="entry name" value="2,3-Dihydroxybiphenyl 1,2-Dioxygenase, domain 1"/>
    <property type="match status" value="1"/>
</dbReference>
<protein>
    <submittedName>
        <fullName evidence="2">VOC family protein</fullName>
    </submittedName>
</protein>
<evidence type="ECO:0000313" key="3">
    <source>
        <dbReference type="Proteomes" id="UP001606301"/>
    </source>
</evidence>
<reference evidence="2 3" key="1">
    <citation type="submission" date="2024-08" db="EMBL/GenBank/DDBJ databases">
        <authorList>
            <person name="Lu H."/>
        </authorList>
    </citation>
    <scope>NUCLEOTIDE SEQUENCE [LARGE SCALE GENOMIC DNA]</scope>
    <source>
        <strain evidence="2 3">LKC17W</strain>
    </source>
</reference>
<dbReference type="SUPFAM" id="SSF54593">
    <property type="entry name" value="Glyoxalase/Bleomycin resistance protein/Dihydroxybiphenyl dioxygenase"/>
    <property type="match status" value="1"/>
</dbReference>
<comment type="caution">
    <text evidence="2">The sequence shown here is derived from an EMBL/GenBank/DDBJ whole genome shotgun (WGS) entry which is preliminary data.</text>
</comment>
<dbReference type="InterPro" id="IPR004360">
    <property type="entry name" value="Glyas_Fos-R_dOase_dom"/>
</dbReference>
<dbReference type="CDD" id="cd06588">
    <property type="entry name" value="PhnB_like"/>
    <property type="match status" value="1"/>
</dbReference>
<dbReference type="InterPro" id="IPR029068">
    <property type="entry name" value="Glyas_Bleomycin-R_OHBP_Dase"/>
</dbReference>
<dbReference type="RefSeq" id="WP_394396582.1">
    <property type="nucleotide sequence ID" value="NZ_JBIGHW010000003.1"/>
</dbReference>
<dbReference type="InterPro" id="IPR028973">
    <property type="entry name" value="PhnB-like"/>
</dbReference>
<dbReference type="PANTHER" id="PTHR33990:SF1">
    <property type="entry name" value="PROTEIN YJDN"/>
    <property type="match status" value="1"/>
</dbReference>
<evidence type="ECO:0000259" key="1">
    <source>
        <dbReference type="Pfam" id="PF00903"/>
    </source>
</evidence>